<dbReference type="Proteomes" id="UP000784286">
    <property type="component" value="Unassembled WGS sequence"/>
</dbReference>
<gene>
    <name evidence="2" type="ORF">H9928_09340</name>
</gene>
<evidence type="ECO:0000313" key="2">
    <source>
        <dbReference type="EMBL" id="MBU3856735.1"/>
    </source>
</evidence>
<reference evidence="2" key="2">
    <citation type="submission" date="2021-04" db="EMBL/GenBank/DDBJ databases">
        <authorList>
            <person name="Gilroy R."/>
        </authorList>
    </citation>
    <scope>NUCLEOTIDE SEQUENCE</scope>
    <source>
        <strain evidence="2">8470</strain>
    </source>
</reference>
<evidence type="ECO:0000256" key="1">
    <source>
        <dbReference type="SAM" id="Phobius"/>
    </source>
</evidence>
<sequence length="94" mass="10879">MKFICNFLLLLNFLAYVLADIVAWEYGTKAGLWFLLPLVLFPTVTSLANKVAISRADKFFLSEWQVFVKKIKWGNGVVLLTMTIIYKLFLEQEN</sequence>
<accession>A0A948TP62</accession>
<keyword evidence="1" id="KW-0472">Membrane</keyword>
<protein>
    <recommendedName>
        <fullName evidence="4">Transmembrane protein</fullName>
    </recommendedName>
</protein>
<proteinExistence type="predicted"/>
<feature type="transmembrane region" description="Helical" evidence="1">
    <location>
        <begin position="30"/>
        <end position="52"/>
    </location>
</feature>
<evidence type="ECO:0000313" key="3">
    <source>
        <dbReference type="Proteomes" id="UP000784286"/>
    </source>
</evidence>
<comment type="caution">
    <text evidence="2">The sequence shown here is derived from an EMBL/GenBank/DDBJ whole genome shotgun (WGS) entry which is preliminary data.</text>
</comment>
<name>A0A948TP62_9BACT</name>
<reference evidence="2" key="1">
    <citation type="journal article" date="2021" name="PeerJ">
        <title>Extensive microbial diversity within the chicken gut microbiome revealed by metagenomics and culture.</title>
        <authorList>
            <person name="Gilroy R."/>
            <person name="Ravi A."/>
            <person name="Getino M."/>
            <person name="Pursley I."/>
            <person name="Horton D.L."/>
            <person name="Alikhan N.F."/>
            <person name="Baker D."/>
            <person name="Gharbi K."/>
            <person name="Hall N."/>
            <person name="Watson M."/>
            <person name="Adriaenssens E.M."/>
            <person name="Foster-Nyarko E."/>
            <person name="Jarju S."/>
            <person name="Secka A."/>
            <person name="Antonio M."/>
            <person name="Oren A."/>
            <person name="Chaudhuri R.R."/>
            <person name="La Ragione R."/>
            <person name="Hildebrand F."/>
            <person name="Pallen M.J."/>
        </authorList>
    </citation>
    <scope>NUCLEOTIDE SEQUENCE</scope>
    <source>
        <strain evidence="2">8470</strain>
    </source>
</reference>
<evidence type="ECO:0008006" key="4">
    <source>
        <dbReference type="Google" id="ProtNLM"/>
    </source>
</evidence>
<dbReference type="AlphaFoldDB" id="A0A948TP62"/>
<dbReference type="EMBL" id="JAHLFJ010000081">
    <property type="protein sequence ID" value="MBU3856735.1"/>
    <property type="molecule type" value="Genomic_DNA"/>
</dbReference>
<feature type="transmembrane region" description="Helical" evidence="1">
    <location>
        <begin position="73"/>
        <end position="90"/>
    </location>
</feature>
<keyword evidence="1" id="KW-1133">Transmembrane helix</keyword>
<organism evidence="2 3">
    <name type="scientific">Candidatus Phocaeicola excrementipullorum</name>
    <dbReference type="NCBI Taxonomy" id="2838731"/>
    <lineage>
        <taxon>Bacteria</taxon>
        <taxon>Pseudomonadati</taxon>
        <taxon>Bacteroidota</taxon>
        <taxon>Bacteroidia</taxon>
        <taxon>Bacteroidales</taxon>
        <taxon>Bacteroidaceae</taxon>
        <taxon>Phocaeicola</taxon>
    </lineage>
</organism>
<keyword evidence="1" id="KW-0812">Transmembrane</keyword>